<dbReference type="InterPro" id="IPR027417">
    <property type="entry name" value="P-loop_NTPase"/>
</dbReference>
<dbReference type="Proteomes" id="UP000182719">
    <property type="component" value="Unassembled WGS sequence"/>
</dbReference>
<comment type="similarity">
    <text evidence="4">Belongs to the ABC transporter superfamily. Macrolide exporter (TC 3.A.1.122) family.</text>
</comment>
<dbReference type="PROSITE" id="PS00211">
    <property type="entry name" value="ABC_TRANSPORTER_1"/>
    <property type="match status" value="1"/>
</dbReference>
<dbReference type="GO" id="GO:0016887">
    <property type="term" value="F:ATP hydrolysis activity"/>
    <property type="evidence" value="ECO:0007669"/>
    <property type="project" value="InterPro"/>
</dbReference>
<dbReference type="InterPro" id="IPR017871">
    <property type="entry name" value="ABC_transporter-like_CS"/>
</dbReference>
<dbReference type="InterPro" id="IPR015854">
    <property type="entry name" value="ABC_transpr_LolD-like"/>
</dbReference>
<accession>A0A1H7Q6C9</accession>
<dbReference type="AlphaFoldDB" id="A0A1H7Q6C9"/>
<dbReference type="SUPFAM" id="SSF52540">
    <property type="entry name" value="P-loop containing nucleoside triphosphate hydrolases"/>
    <property type="match status" value="1"/>
</dbReference>
<dbReference type="OrthoDB" id="9809450at2"/>
<evidence type="ECO:0000259" key="5">
    <source>
        <dbReference type="PROSITE" id="PS50893"/>
    </source>
</evidence>
<dbReference type="Gene3D" id="3.40.50.300">
    <property type="entry name" value="P-loop containing nucleotide triphosphate hydrolases"/>
    <property type="match status" value="1"/>
</dbReference>
<dbReference type="EMBL" id="FOAP01000006">
    <property type="protein sequence ID" value="SEL43224.1"/>
    <property type="molecule type" value="Genomic_DNA"/>
</dbReference>
<dbReference type="GO" id="GO:0005886">
    <property type="term" value="C:plasma membrane"/>
    <property type="evidence" value="ECO:0007669"/>
    <property type="project" value="TreeGrafter"/>
</dbReference>
<keyword evidence="3 6" id="KW-0067">ATP-binding</keyword>
<dbReference type="PROSITE" id="PS50893">
    <property type="entry name" value="ABC_TRANSPORTER_2"/>
    <property type="match status" value="1"/>
</dbReference>
<dbReference type="InterPro" id="IPR003439">
    <property type="entry name" value="ABC_transporter-like_ATP-bd"/>
</dbReference>
<evidence type="ECO:0000256" key="3">
    <source>
        <dbReference type="ARBA" id="ARBA00022840"/>
    </source>
</evidence>
<dbReference type="CDD" id="cd03255">
    <property type="entry name" value="ABC_MJ0796_LolCDE_FtsE"/>
    <property type="match status" value="1"/>
</dbReference>
<reference evidence="7" key="1">
    <citation type="submission" date="2016-10" db="EMBL/GenBank/DDBJ databases">
        <authorList>
            <person name="Varghese N."/>
            <person name="Submissions S."/>
        </authorList>
    </citation>
    <scope>NUCLEOTIDE SEQUENCE [LARGE SCALE GENOMIC DNA]</scope>
    <source>
        <strain evidence="7">DSM 17044</strain>
    </source>
</reference>
<dbReference type="Pfam" id="PF00005">
    <property type="entry name" value="ABC_tran"/>
    <property type="match status" value="1"/>
</dbReference>
<keyword evidence="2" id="KW-0547">Nucleotide-binding</keyword>
<keyword evidence="1" id="KW-0813">Transport</keyword>
<dbReference type="InterPro" id="IPR003593">
    <property type="entry name" value="AAA+_ATPase"/>
</dbReference>
<sequence>MSSSPEPIVSIQDVTKSYHLGKVEVPALRGVSLQVHPGEFISIAGPSGSGKTTLLNLIGCVDTATSGTVRVAGQDTKQLSERKLTDLRLHTIGFIFQSFNLVSVLSVFQNVEFPLLLQKKLNATQRRERVMALLEQVGLAKHAKHRPNELSGGQRQRVAVARALVTQPQIVLADEPTANLDSVTGQQIIDLMKAMNAERGTTFIFSTHDAKVMTHANAVVRLKDGKVLDRVTPAEAGLAMASGAEAHG</sequence>
<dbReference type="SMART" id="SM00382">
    <property type="entry name" value="AAA"/>
    <property type="match status" value="1"/>
</dbReference>
<evidence type="ECO:0000313" key="6">
    <source>
        <dbReference type="EMBL" id="SEL43224.1"/>
    </source>
</evidence>
<dbReference type="FunFam" id="3.40.50.300:FF:000032">
    <property type="entry name" value="Export ABC transporter ATP-binding protein"/>
    <property type="match status" value="1"/>
</dbReference>
<evidence type="ECO:0000256" key="2">
    <source>
        <dbReference type="ARBA" id="ARBA00022741"/>
    </source>
</evidence>
<dbReference type="GO" id="GO:0098796">
    <property type="term" value="C:membrane protein complex"/>
    <property type="evidence" value="ECO:0007669"/>
    <property type="project" value="UniProtKB-ARBA"/>
</dbReference>
<dbReference type="RefSeq" id="WP_075006739.1">
    <property type="nucleotide sequence ID" value="NZ_FOAP01000006.1"/>
</dbReference>
<protein>
    <submittedName>
        <fullName evidence="6">Putative ABC transport system ATP-binding protein</fullName>
    </submittedName>
</protein>
<dbReference type="GO" id="GO:0005524">
    <property type="term" value="F:ATP binding"/>
    <property type="evidence" value="ECO:0007669"/>
    <property type="project" value="UniProtKB-KW"/>
</dbReference>
<proteinExistence type="inferred from homology"/>
<dbReference type="InterPro" id="IPR017911">
    <property type="entry name" value="MacB-like_ATP-bd"/>
</dbReference>
<evidence type="ECO:0000256" key="1">
    <source>
        <dbReference type="ARBA" id="ARBA00022448"/>
    </source>
</evidence>
<evidence type="ECO:0000256" key="4">
    <source>
        <dbReference type="ARBA" id="ARBA00038388"/>
    </source>
</evidence>
<gene>
    <name evidence="6" type="ORF">SAMN05444354_10620</name>
</gene>
<keyword evidence="7" id="KW-1185">Reference proteome</keyword>
<dbReference type="GO" id="GO:0022857">
    <property type="term" value="F:transmembrane transporter activity"/>
    <property type="evidence" value="ECO:0007669"/>
    <property type="project" value="TreeGrafter"/>
</dbReference>
<evidence type="ECO:0000313" key="7">
    <source>
        <dbReference type="Proteomes" id="UP000182719"/>
    </source>
</evidence>
<name>A0A1H7Q6C9_STIAU</name>
<feature type="domain" description="ABC transporter" evidence="5">
    <location>
        <begin position="9"/>
        <end position="248"/>
    </location>
</feature>
<organism evidence="6 7">
    <name type="scientific">Stigmatella aurantiaca</name>
    <dbReference type="NCBI Taxonomy" id="41"/>
    <lineage>
        <taxon>Bacteria</taxon>
        <taxon>Pseudomonadati</taxon>
        <taxon>Myxococcota</taxon>
        <taxon>Myxococcia</taxon>
        <taxon>Myxococcales</taxon>
        <taxon>Cystobacterineae</taxon>
        <taxon>Archangiaceae</taxon>
        <taxon>Stigmatella</taxon>
    </lineage>
</organism>
<dbReference type="PANTHER" id="PTHR24220">
    <property type="entry name" value="IMPORT ATP-BINDING PROTEIN"/>
    <property type="match status" value="1"/>
</dbReference>